<evidence type="ECO:0000313" key="7">
    <source>
        <dbReference type="Proteomes" id="UP001383192"/>
    </source>
</evidence>
<keyword evidence="2" id="KW-0186">Copper</keyword>
<reference evidence="6 7" key="1">
    <citation type="submission" date="2024-01" db="EMBL/GenBank/DDBJ databases">
        <title>A draft genome for a cacao thread blight-causing isolate of Paramarasmius palmivorus.</title>
        <authorList>
            <person name="Baruah I.K."/>
            <person name="Bukari Y."/>
            <person name="Amoako-Attah I."/>
            <person name="Meinhardt L.W."/>
            <person name="Bailey B.A."/>
            <person name="Cohen S.P."/>
        </authorList>
    </citation>
    <scope>NUCLEOTIDE SEQUENCE [LARGE SCALE GENOMIC DNA]</scope>
    <source>
        <strain evidence="6 7">GH-12</strain>
    </source>
</reference>
<evidence type="ECO:0000259" key="4">
    <source>
        <dbReference type="PROSITE" id="PS00497"/>
    </source>
</evidence>
<sequence>MVIFGESRSSCASNGSKQGSGTGNEIVSSPRLSTKVRDVKYKNNPKMTPYFSEEADGDFTSCEACKAHKGMAPVWGYKKSMRYILLTVIIAVSCVASPLGDYLSSAYHARCDSPIKRQEWRALSTTQKQEYIDAVRCLQGAESRTATSEGAKTRFDDFHSAHIDLADEVHLVGQFLVWHRFYLHLYETALRKECGYSGSQPYWDWTLDVKDGLSSFAASPLFDSTYGFGGNGANIPGYNGFFNNISDLPDWEYGGPGGGCIQDGPFASYNLSLGPGTLRTNHCITRWFTPVYLKTITTKRVTELFKFDNFEGFRIELEGTPITRHSKTHDGAHFAVGGEIGDRYSSPGDPLFYLHHANLDRIWWNWQMVKPSTRLYDISGRSTVDPPYRNVTLDFMLPTKSLGPEMPIRDMMDIHNKVLCYDYA</sequence>
<dbReference type="InterPro" id="IPR050316">
    <property type="entry name" value="Tyrosinase/Hemocyanin"/>
</dbReference>
<dbReference type="AlphaFoldDB" id="A0AAW0CQ31"/>
<dbReference type="PROSITE" id="PS00498">
    <property type="entry name" value="TYROSINASE_2"/>
    <property type="match status" value="1"/>
</dbReference>
<dbReference type="GO" id="GO:0016491">
    <property type="term" value="F:oxidoreductase activity"/>
    <property type="evidence" value="ECO:0007669"/>
    <property type="project" value="InterPro"/>
</dbReference>
<dbReference type="PANTHER" id="PTHR11474">
    <property type="entry name" value="TYROSINASE FAMILY MEMBER"/>
    <property type="match status" value="1"/>
</dbReference>
<dbReference type="SUPFAM" id="SSF48056">
    <property type="entry name" value="Di-copper centre-containing domain"/>
    <property type="match status" value="1"/>
</dbReference>
<feature type="region of interest" description="Disordered" evidence="3">
    <location>
        <begin position="1"/>
        <end position="29"/>
    </location>
</feature>
<name>A0AAW0CQ31_9AGAR</name>
<keyword evidence="7" id="KW-1185">Reference proteome</keyword>
<feature type="domain" description="Tyrosinase copper-binding" evidence="5">
    <location>
        <begin position="349"/>
        <end position="360"/>
    </location>
</feature>
<evidence type="ECO:0000313" key="6">
    <source>
        <dbReference type="EMBL" id="KAK7040129.1"/>
    </source>
</evidence>
<evidence type="ECO:0000256" key="2">
    <source>
        <dbReference type="ARBA" id="ARBA00023008"/>
    </source>
</evidence>
<comment type="caution">
    <text evidence="6">The sequence shown here is derived from an EMBL/GenBank/DDBJ whole genome shotgun (WGS) entry which is preliminary data.</text>
</comment>
<dbReference type="InterPro" id="IPR008922">
    <property type="entry name" value="Di-copper_centre_dom_sf"/>
</dbReference>
<dbReference type="Gene3D" id="1.10.1280.10">
    <property type="entry name" value="Di-copper center containing domain from catechol oxidase"/>
    <property type="match status" value="1"/>
</dbReference>
<dbReference type="GO" id="GO:0046872">
    <property type="term" value="F:metal ion binding"/>
    <property type="evidence" value="ECO:0007669"/>
    <property type="project" value="UniProtKB-KW"/>
</dbReference>
<gene>
    <name evidence="6" type="ORF">VNI00_009935</name>
</gene>
<dbReference type="Pfam" id="PF00264">
    <property type="entry name" value="Tyrosinase"/>
    <property type="match status" value="1"/>
</dbReference>
<accession>A0AAW0CQ31</accession>
<proteinExistence type="predicted"/>
<evidence type="ECO:0000256" key="3">
    <source>
        <dbReference type="SAM" id="MobiDB-lite"/>
    </source>
</evidence>
<feature type="compositionally biased region" description="Polar residues" evidence="3">
    <location>
        <begin position="7"/>
        <end position="29"/>
    </location>
</feature>
<feature type="domain" description="Tyrosinase copper-binding" evidence="4">
    <location>
        <begin position="170"/>
        <end position="187"/>
    </location>
</feature>
<protein>
    <recommendedName>
        <fullName evidence="4 5">Tyrosinase copper-binding domain-containing protein</fullName>
    </recommendedName>
</protein>
<dbReference type="InterPro" id="IPR002227">
    <property type="entry name" value="Tyrosinase_Cu-bd"/>
</dbReference>
<dbReference type="PRINTS" id="PR00092">
    <property type="entry name" value="TYROSINASE"/>
</dbReference>
<dbReference type="PROSITE" id="PS00497">
    <property type="entry name" value="TYROSINASE_1"/>
    <property type="match status" value="1"/>
</dbReference>
<evidence type="ECO:0000259" key="5">
    <source>
        <dbReference type="PROSITE" id="PS00498"/>
    </source>
</evidence>
<dbReference type="Proteomes" id="UP001383192">
    <property type="component" value="Unassembled WGS sequence"/>
</dbReference>
<dbReference type="PANTHER" id="PTHR11474:SF126">
    <property type="entry name" value="TYROSINASE-LIKE PROTEIN TYR-1-RELATED"/>
    <property type="match status" value="1"/>
</dbReference>
<evidence type="ECO:0000256" key="1">
    <source>
        <dbReference type="ARBA" id="ARBA00022723"/>
    </source>
</evidence>
<organism evidence="6 7">
    <name type="scientific">Paramarasmius palmivorus</name>
    <dbReference type="NCBI Taxonomy" id="297713"/>
    <lineage>
        <taxon>Eukaryota</taxon>
        <taxon>Fungi</taxon>
        <taxon>Dikarya</taxon>
        <taxon>Basidiomycota</taxon>
        <taxon>Agaricomycotina</taxon>
        <taxon>Agaricomycetes</taxon>
        <taxon>Agaricomycetidae</taxon>
        <taxon>Agaricales</taxon>
        <taxon>Marasmiineae</taxon>
        <taxon>Marasmiaceae</taxon>
        <taxon>Paramarasmius</taxon>
    </lineage>
</organism>
<keyword evidence="1" id="KW-0479">Metal-binding</keyword>
<dbReference type="EMBL" id="JAYKXP010000038">
    <property type="protein sequence ID" value="KAK7040129.1"/>
    <property type="molecule type" value="Genomic_DNA"/>
</dbReference>